<dbReference type="PANTHER" id="PTHR23521:SF3">
    <property type="entry name" value="MFS TRANSPORTER"/>
    <property type="match status" value="1"/>
</dbReference>
<dbReference type="EMBL" id="JAUKUC010000001">
    <property type="protein sequence ID" value="MDO1511388.1"/>
    <property type="molecule type" value="Genomic_DNA"/>
</dbReference>
<feature type="transmembrane region" description="Helical" evidence="4">
    <location>
        <begin position="101"/>
        <end position="118"/>
    </location>
</feature>
<evidence type="ECO:0000256" key="3">
    <source>
        <dbReference type="ARBA" id="ARBA00023136"/>
    </source>
</evidence>
<feature type="transmembrane region" description="Helical" evidence="4">
    <location>
        <begin position="163"/>
        <end position="182"/>
    </location>
</feature>
<proteinExistence type="predicted"/>
<dbReference type="Gene3D" id="1.20.1250.20">
    <property type="entry name" value="MFS general substrate transporter like domains"/>
    <property type="match status" value="2"/>
</dbReference>
<evidence type="ECO:0000256" key="2">
    <source>
        <dbReference type="ARBA" id="ARBA00022989"/>
    </source>
</evidence>
<accession>A0ABT8RKA2</accession>
<reference evidence="5" key="2">
    <citation type="submission" date="2023-06" db="EMBL/GenBank/DDBJ databases">
        <authorList>
            <person name="Lucena T."/>
            <person name="Sun Q."/>
        </authorList>
    </citation>
    <scope>NUCLEOTIDE SEQUENCE</scope>
    <source>
        <strain evidence="5">CECT 8869</strain>
    </source>
</reference>
<dbReference type="Pfam" id="PF07690">
    <property type="entry name" value="MFS_1"/>
    <property type="match status" value="1"/>
</dbReference>
<evidence type="ECO:0000256" key="4">
    <source>
        <dbReference type="SAM" id="Phobius"/>
    </source>
</evidence>
<evidence type="ECO:0000313" key="5">
    <source>
        <dbReference type="EMBL" id="MDO1511388.1"/>
    </source>
</evidence>
<dbReference type="RefSeq" id="WP_304434614.1">
    <property type="nucleotide sequence ID" value="NZ_JAUKUC010000001.1"/>
</dbReference>
<keyword evidence="3 4" id="KW-0472">Membrane</keyword>
<protein>
    <submittedName>
        <fullName evidence="5">MFS transporter</fullName>
    </submittedName>
</protein>
<dbReference type="SUPFAM" id="SSF103473">
    <property type="entry name" value="MFS general substrate transporter"/>
    <property type="match status" value="1"/>
</dbReference>
<dbReference type="Proteomes" id="UP001168579">
    <property type="component" value="Unassembled WGS sequence"/>
</dbReference>
<keyword evidence="6" id="KW-1185">Reference proteome</keyword>
<dbReference type="PANTHER" id="PTHR23521">
    <property type="entry name" value="TRANSPORTER MFS SUPERFAMILY"/>
    <property type="match status" value="1"/>
</dbReference>
<name>A0ABT8RKA2_9FLAO</name>
<feature type="transmembrane region" description="Helical" evidence="4">
    <location>
        <begin position="130"/>
        <end position="151"/>
    </location>
</feature>
<feature type="transmembrane region" description="Helical" evidence="4">
    <location>
        <begin position="280"/>
        <end position="312"/>
    </location>
</feature>
<feature type="transmembrane region" description="Helical" evidence="4">
    <location>
        <begin position="364"/>
        <end position="383"/>
    </location>
</feature>
<organism evidence="5 6">
    <name type="scientific">Maribacter confluentis</name>
    <dbReference type="NCBI Taxonomy" id="1656093"/>
    <lineage>
        <taxon>Bacteria</taxon>
        <taxon>Pseudomonadati</taxon>
        <taxon>Bacteroidota</taxon>
        <taxon>Flavobacteriia</taxon>
        <taxon>Flavobacteriales</taxon>
        <taxon>Flavobacteriaceae</taxon>
        <taxon>Maribacter</taxon>
    </lineage>
</organism>
<keyword evidence="1 4" id="KW-0812">Transmembrane</keyword>
<reference evidence="5" key="1">
    <citation type="journal article" date="2014" name="Int. J. Syst. Evol. Microbiol.">
        <title>Complete genome of a new Firmicutes species belonging to the dominant human colonic microbiota ('Ruminococcus bicirculans') reveals two chromosomes and a selective capacity to utilize plant glucans.</title>
        <authorList>
            <consortium name="NISC Comparative Sequencing Program"/>
            <person name="Wegmann U."/>
            <person name="Louis P."/>
            <person name="Goesmann A."/>
            <person name="Henrissat B."/>
            <person name="Duncan S.H."/>
            <person name="Flint H.J."/>
        </authorList>
    </citation>
    <scope>NUCLEOTIDE SEQUENCE</scope>
    <source>
        <strain evidence="5">CECT 8869</strain>
    </source>
</reference>
<dbReference type="InterPro" id="IPR011701">
    <property type="entry name" value="MFS"/>
</dbReference>
<sequence length="391" mass="42128">MKQTLHILPIIIVSQFACTSTWFAGNAIIQSLAKNLNFGPDIVGYVISSVQFGFIIGTLIFGILMIADRFSPSKVFMVCACLAALSNLTLIAPNLNISGLLLARFGTGFFLAGIYPVGMKIAADYYEKGLGKALGFLVGALVLGTAFPFLIKGTSWANDPNSVIKLTSGITVLGGFLLVALVPNGPYRVASTSLQLNAGPRLFKNHDFKKAAFGYFGHMWELYAFWAFTPIALQWFSNKTDNDLSVFLWTGIVIALGGLSCAFGGMISQRIGSKKVALKALLTSGIFCFISPVIFVLPVYLFLTCWCLWGIAVTADSPQFSNLVASSVSPQLKGTALTIVNCIGFAITIISIQLLGLLQTIIPINLLFILLGIGPLLGVYYLIQKKTKKSY</sequence>
<feature type="transmembrane region" description="Helical" evidence="4">
    <location>
        <begin position="212"/>
        <end position="235"/>
    </location>
</feature>
<evidence type="ECO:0000313" key="6">
    <source>
        <dbReference type="Proteomes" id="UP001168579"/>
    </source>
</evidence>
<comment type="caution">
    <text evidence="5">The sequence shown here is derived from an EMBL/GenBank/DDBJ whole genome shotgun (WGS) entry which is preliminary data.</text>
</comment>
<feature type="transmembrane region" description="Helical" evidence="4">
    <location>
        <begin position="42"/>
        <end position="63"/>
    </location>
</feature>
<gene>
    <name evidence="5" type="ORF">Q2T41_01755</name>
</gene>
<dbReference type="InterPro" id="IPR036259">
    <property type="entry name" value="MFS_trans_sf"/>
</dbReference>
<feature type="transmembrane region" description="Helical" evidence="4">
    <location>
        <begin position="7"/>
        <end position="30"/>
    </location>
</feature>
<feature type="transmembrane region" description="Helical" evidence="4">
    <location>
        <begin position="75"/>
        <end position="95"/>
    </location>
</feature>
<feature type="transmembrane region" description="Helical" evidence="4">
    <location>
        <begin position="332"/>
        <end position="352"/>
    </location>
</feature>
<feature type="transmembrane region" description="Helical" evidence="4">
    <location>
        <begin position="247"/>
        <end position="268"/>
    </location>
</feature>
<evidence type="ECO:0000256" key="1">
    <source>
        <dbReference type="ARBA" id="ARBA00022692"/>
    </source>
</evidence>
<keyword evidence="2 4" id="KW-1133">Transmembrane helix</keyword>